<proteinExistence type="predicted"/>
<evidence type="ECO:0000313" key="1">
    <source>
        <dbReference type="EMBL" id="EKF39796.1"/>
    </source>
</evidence>
<accession>K2NXI1</accession>
<keyword evidence="2" id="KW-1185">Reference proteome</keyword>
<evidence type="ECO:0000313" key="2">
    <source>
        <dbReference type="Proteomes" id="UP000007374"/>
    </source>
</evidence>
<sequence length="79" mass="9070">MIVPPQRIKGDPDRRIECQEALEREFQALAQRAIGAGWSEPEIDFSLLCLSMSEIRRKSCNAETDRQIREAIRLVEGEL</sequence>
<dbReference type="Proteomes" id="UP000007374">
    <property type="component" value="Unassembled WGS sequence"/>
</dbReference>
<gene>
    <name evidence="1" type="ORF">NA8A_24109</name>
</gene>
<dbReference type="STRING" id="721133.SAMN05216176_11760"/>
<comment type="caution">
    <text evidence="1">The sequence shown here is derived from an EMBL/GenBank/DDBJ whole genome shotgun (WGS) entry which is preliminary data.</text>
</comment>
<organism evidence="1 2">
    <name type="scientific">Nitratireductor indicus C115</name>
    <dbReference type="NCBI Taxonomy" id="1231190"/>
    <lineage>
        <taxon>Bacteria</taxon>
        <taxon>Pseudomonadati</taxon>
        <taxon>Pseudomonadota</taxon>
        <taxon>Alphaproteobacteria</taxon>
        <taxon>Hyphomicrobiales</taxon>
        <taxon>Phyllobacteriaceae</taxon>
        <taxon>Nitratireductor</taxon>
    </lineage>
</organism>
<name>K2NXI1_9HYPH</name>
<dbReference type="AlphaFoldDB" id="K2NXI1"/>
<protein>
    <submittedName>
        <fullName evidence="1">Uncharacterized protein</fullName>
    </submittedName>
</protein>
<dbReference type="EMBL" id="AMSI01000050">
    <property type="protein sequence ID" value="EKF39796.1"/>
    <property type="molecule type" value="Genomic_DNA"/>
</dbReference>
<reference evidence="1 2" key="1">
    <citation type="journal article" date="2012" name="J. Bacteriol.">
        <title>Genome Sequence of Nitratireductor indicus Type Strain C115.</title>
        <authorList>
            <person name="Lai Q."/>
            <person name="Li G."/>
            <person name="Yu Z."/>
            <person name="Shao Z."/>
        </authorList>
    </citation>
    <scope>NUCLEOTIDE SEQUENCE [LARGE SCALE GENOMIC DNA]</scope>
    <source>
        <strain evidence="1 2">C115</strain>
    </source>
</reference>
<dbReference type="PATRIC" id="fig|1231190.3.peg.4958"/>